<dbReference type="RefSeq" id="WP_142442503.1">
    <property type="nucleotide sequence ID" value="NZ_SESI01000001.1"/>
</dbReference>
<evidence type="ECO:0000313" key="1">
    <source>
        <dbReference type="EMBL" id="TQQ81850.1"/>
    </source>
</evidence>
<comment type="caution">
    <text evidence="1">The sequence shown here is derived from an EMBL/GenBank/DDBJ whole genome shotgun (WGS) entry which is preliminary data.</text>
</comment>
<sequence length="133" mass="14391">MATRKESAADIVVTVGSDEVVVETLNVNKNIDIDTIYGSGKTLPDGYSINEVSYDGDLSCKGNRTDLEDTFFDANGIPKVLDAITISHHDGTTSNYYDILITSDGYEMSAGDTVETSFEFIAMSRDGDTEPTN</sequence>
<dbReference type="AlphaFoldDB" id="A0A544QQY2"/>
<protein>
    <submittedName>
        <fullName evidence="1">Uncharacterized protein</fullName>
    </submittedName>
</protein>
<gene>
    <name evidence="1" type="ORF">EWF95_02630</name>
</gene>
<name>A0A544QQY2_9EURY</name>
<reference evidence="1 2" key="1">
    <citation type="submission" date="2019-02" db="EMBL/GenBank/DDBJ databases">
        <title>Halonotius sp. a new haloqrchaeon isolated from saline water.</title>
        <authorList>
            <person name="Duran-Viseras A."/>
            <person name="Sanchez-Porro C."/>
            <person name="Ventosa A."/>
        </authorList>
    </citation>
    <scope>NUCLEOTIDE SEQUENCE [LARGE SCALE GENOMIC DNA]</scope>
    <source>
        <strain evidence="1 2">F9-27</strain>
    </source>
</reference>
<organism evidence="1 2">
    <name type="scientific">Halonotius roseus</name>
    <dbReference type="NCBI Taxonomy" id="2511997"/>
    <lineage>
        <taxon>Archaea</taxon>
        <taxon>Methanobacteriati</taxon>
        <taxon>Methanobacteriota</taxon>
        <taxon>Stenosarchaea group</taxon>
        <taxon>Halobacteria</taxon>
        <taxon>Halobacteriales</taxon>
        <taxon>Haloferacaceae</taxon>
        <taxon>Halonotius</taxon>
    </lineage>
</organism>
<dbReference type="EMBL" id="SESI01000001">
    <property type="protein sequence ID" value="TQQ81850.1"/>
    <property type="molecule type" value="Genomic_DNA"/>
</dbReference>
<accession>A0A544QQY2</accession>
<proteinExistence type="predicted"/>
<dbReference type="Proteomes" id="UP000315385">
    <property type="component" value="Unassembled WGS sequence"/>
</dbReference>
<dbReference type="OrthoDB" id="201568at2157"/>
<keyword evidence="2" id="KW-1185">Reference proteome</keyword>
<evidence type="ECO:0000313" key="2">
    <source>
        <dbReference type="Proteomes" id="UP000315385"/>
    </source>
</evidence>